<dbReference type="PROSITE" id="PS50231">
    <property type="entry name" value="RICIN_B_LECTIN"/>
    <property type="match status" value="1"/>
</dbReference>
<dbReference type="InterPro" id="IPR035992">
    <property type="entry name" value="Ricin_B-like_lectins"/>
</dbReference>
<protein>
    <submittedName>
        <fullName evidence="2">Beta-glucanase, GH16 family</fullName>
    </submittedName>
</protein>
<evidence type="ECO:0000313" key="3">
    <source>
        <dbReference type="Proteomes" id="UP000232003"/>
    </source>
</evidence>
<dbReference type="Pfam" id="PF00652">
    <property type="entry name" value="Ricin_B_lectin"/>
    <property type="match status" value="1"/>
</dbReference>
<dbReference type="SMART" id="SM00458">
    <property type="entry name" value="RICIN"/>
    <property type="match status" value="1"/>
</dbReference>
<evidence type="ECO:0000259" key="1">
    <source>
        <dbReference type="SMART" id="SM00458"/>
    </source>
</evidence>
<dbReference type="AlphaFoldDB" id="A0A2K8SV34"/>
<gene>
    <name evidence="2" type="ORF">COO91_04607</name>
</gene>
<evidence type="ECO:0000313" key="2">
    <source>
        <dbReference type="EMBL" id="AUB38635.1"/>
    </source>
</evidence>
<organism evidence="2 3">
    <name type="scientific">Nostoc flagelliforme CCNUN1</name>
    <dbReference type="NCBI Taxonomy" id="2038116"/>
    <lineage>
        <taxon>Bacteria</taxon>
        <taxon>Bacillati</taxon>
        <taxon>Cyanobacteriota</taxon>
        <taxon>Cyanophyceae</taxon>
        <taxon>Nostocales</taxon>
        <taxon>Nostocaceae</taxon>
        <taxon>Nostoc</taxon>
    </lineage>
</organism>
<feature type="domain" description="Ricin B lectin" evidence="1">
    <location>
        <begin position="98"/>
        <end position="254"/>
    </location>
</feature>
<dbReference type="InterPro" id="IPR000772">
    <property type="entry name" value="Ricin_B_lectin"/>
</dbReference>
<keyword evidence="3" id="KW-1185">Reference proteome</keyword>
<dbReference type="KEGG" id="nfl:COO91_04607"/>
<dbReference type="CDD" id="cd00161">
    <property type="entry name" value="beta-trefoil_Ricin-like"/>
    <property type="match status" value="1"/>
</dbReference>
<dbReference type="Proteomes" id="UP000232003">
    <property type="component" value="Chromosome"/>
</dbReference>
<reference evidence="2 3" key="1">
    <citation type="submission" date="2017-11" db="EMBL/GenBank/DDBJ databases">
        <title>Complete genome of a free-living desiccation-tolerant cyanobacterium and its photosynthetic adaptation to extreme terrestrial habitat.</title>
        <authorList>
            <person name="Shang J."/>
        </authorList>
    </citation>
    <scope>NUCLEOTIDE SEQUENCE [LARGE SCALE GENOMIC DNA]</scope>
    <source>
        <strain evidence="2 3">CCNUN1</strain>
    </source>
</reference>
<dbReference type="EMBL" id="CP024785">
    <property type="protein sequence ID" value="AUB38635.1"/>
    <property type="molecule type" value="Genomic_DNA"/>
</dbReference>
<dbReference type="SUPFAM" id="SSF50370">
    <property type="entry name" value="Ricin B-like lectins"/>
    <property type="match status" value="1"/>
</dbReference>
<sequence>MRGWSIFLAHKLEICCSSPHSLQGLGAGGLVLSISCTWRKLICQNKSIVKQNQFNAQGEKFVKPNSRKCTAIAVGFVGSLLWGATCILENQNAIAQVGGIFIRNELSNKCIDVSGDPGTANGTQLLLNECELSGFTGSGRITDQKWEFIRGGFIRNILSNKCIDVVAGELATANGTRLQLLTCETSGFSRPGIATDQRWEYIGAGFIRNGLSNKCIDVFGNPATANNTPLVLSDCEISGFSGSGNTSDQRWRWEPRF</sequence>
<proteinExistence type="predicted"/>
<name>A0A2K8SV34_9NOSO</name>
<dbReference type="Gene3D" id="2.80.10.50">
    <property type="match status" value="1"/>
</dbReference>
<accession>A0A2K8SV34</accession>